<sequence>MPAVGSRLPLGVSYAQTAYAVGDEALALEQMIELQDGYINMMLRVMINEFENFIFILCANYWLDAFFKHVVLYCPEHCQSQNFLERQDDGR</sequence>
<evidence type="ECO:0000313" key="3">
    <source>
        <dbReference type="WBParaSite" id="GPUH_0000355101-mRNA-1"/>
    </source>
</evidence>
<protein>
    <submittedName>
        <fullName evidence="1 3">Uncharacterized protein</fullName>
    </submittedName>
</protein>
<evidence type="ECO:0000313" key="2">
    <source>
        <dbReference type="Proteomes" id="UP000271098"/>
    </source>
</evidence>
<evidence type="ECO:0000313" key="1">
    <source>
        <dbReference type="EMBL" id="VDK39979.1"/>
    </source>
</evidence>
<accession>A0A183D4A4</accession>
<gene>
    <name evidence="1" type="ORF">GPUH_LOCUS3548</name>
</gene>
<dbReference type="WBParaSite" id="GPUH_0000355101-mRNA-1">
    <property type="protein sequence ID" value="GPUH_0000355101-mRNA-1"/>
    <property type="gene ID" value="GPUH_0000355101"/>
</dbReference>
<reference evidence="1 2" key="2">
    <citation type="submission" date="2018-11" db="EMBL/GenBank/DDBJ databases">
        <authorList>
            <consortium name="Pathogen Informatics"/>
        </authorList>
    </citation>
    <scope>NUCLEOTIDE SEQUENCE [LARGE SCALE GENOMIC DNA]</scope>
</reference>
<dbReference type="Proteomes" id="UP000271098">
    <property type="component" value="Unassembled WGS sequence"/>
</dbReference>
<dbReference type="EMBL" id="UYRT01006159">
    <property type="protein sequence ID" value="VDK39979.1"/>
    <property type="molecule type" value="Genomic_DNA"/>
</dbReference>
<dbReference type="AlphaFoldDB" id="A0A183D4A4"/>
<keyword evidence="2" id="KW-1185">Reference proteome</keyword>
<organism evidence="3">
    <name type="scientific">Gongylonema pulchrum</name>
    <dbReference type="NCBI Taxonomy" id="637853"/>
    <lineage>
        <taxon>Eukaryota</taxon>
        <taxon>Metazoa</taxon>
        <taxon>Ecdysozoa</taxon>
        <taxon>Nematoda</taxon>
        <taxon>Chromadorea</taxon>
        <taxon>Rhabditida</taxon>
        <taxon>Spirurina</taxon>
        <taxon>Spiruromorpha</taxon>
        <taxon>Spiruroidea</taxon>
        <taxon>Gongylonematidae</taxon>
        <taxon>Gongylonema</taxon>
    </lineage>
</organism>
<reference evidence="3" key="1">
    <citation type="submission" date="2016-06" db="UniProtKB">
        <authorList>
            <consortium name="WormBaseParasite"/>
        </authorList>
    </citation>
    <scope>IDENTIFICATION</scope>
</reference>
<proteinExistence type="predicted"/>
<name>A0A183D4A4_9BILA</name>